<dbReference type="Pfam" id="PF00356">
    <property type="entry name" value="LacI"/>
    <property type="match status" value="1"/>
</dbReference>
<sequence>MEEPGPGEKRALSIRDIARLAGVSRQTVSRVLNGERYIKPSTEAQVRKVIEEHSWRPNSAARALATARSRTVGLLVSARSHYGPFSAATAIDEAARNRGYAILTATLAREDDESISAALDAFVAQGVEGVVVIAPQQRAHEALQRVTFKVPLVSLHWKSAGDDRVAAFDQLAGARLATRHLIELGHTRIRHLAGPQDWSEAEDRMNGFLAELNDHDLPVTAPILGDWTADLGYEVGLKILHFPDFTAIFASNDQMALGLMHAAADLGVAVPEQLSIVGFDDIPEAKHYSPPLTTVRQDFGWLGARAIAVLLAQIEGEDTGPPAEFPVPQLIVRASTAPPPPGR</sequence>
<feature type="domain" description="HTH cro/C1-type" evidence="5">
    <location>
        <begin position="8"/>
        <end position="56"/>
    </location>
</feature>
<accession>A0ABT8J2I7</accession>
<evidence type="ECO:0000259" key="4">
    <source>
        <dbReference type="PROSITE" id="PS50932"/>
    </source>
</evidence>
<dbReference type="SUPFAM" id="SSF53822">
    <property type="entry name" value="Periplasmic binding protein-like I"/>
    <property type="match status" value="1"/>
</dbReference>
<dbReference type="PANTHER" id="PTHR30146:SF109">
    <property type="entry name" value="HTH-TYPE TRANSCRIPTIONAL REGULATOR GALS"/>
    <property type="match status" value="1"/>
</dbReference>
<dbReference type="InterPro" id="IPR000843">
    <property type="entry name" value="HTH_LacI"/>
</dbReference>
<evidence type="ECO:0000256" key="3">
    <source>
        <dbReference type="ARBA" id="ARBA00023163"/>
    </source>
</evidence>
<dbReference type="PROSITE" id="PS50932">
    <property type="entry name" value="HTH_LACI_2"/>
    <property type="match status" value="1"/>
</dbReference>
<gene>
    <name evidence="6" type="ORF">P5G59_18170</name>
</gene>
<keyword evidence="2 6" id="KW-0238">DNA-binding</keyword>
<dbReference type="CDD" id="cd01392">
    <property type="entry name" value="HTH_LacI"/>
    <property type="match status" value="1"/>
</dbReference>
<organism evidence="6 7">
    <name type="scientific">Leifsonia virtsii</name>
    <dbReference type="NCBI Taxonomy" id="3035915"/>
    <lineage>
        <taxon>Bacteria</taxon>
        <taxon>Bacillati</taxon>
        <taxon>Actinomycetota</taxon>
        <taxon>Actinomycetes</taxon>
        <taxon>Micrococcales</taxon>
        <taxon>Microbacteriaceae</taxon>
        <taxon>Leifsonia</taxon>
    </lineage>
</organism>
<dbReference type="Gene3D" id="1.10.260.40">
    <property type="entry name" value="lambda repressor-like DNA-binding domains"/>
    <property type="match status" value="1"/>
</dbReference>
<dbReference type="PROSITE" id="PS50044">
    <property type="entry name" value="SIGMA54_3"/>
    <property type="match status" value="1"/>
</dbReference>
<name>A0ABT8J2I7_9MICO</name>
<dbReference type="InterPro" id="IPR010982">
    <property type="entry name" value="Lambda_DNA-bd_dom_sf"/>
</dbReference>
<dbReference type="PROSITE" id="PS50943">
    <property type="entry name" value="HTH_CROC1"/>
    <property type="match status" value="1"/>
</dbReference>
<evidence type="ECO:0000259" key="5">
    <source>
        <dbReference type="PROSITE" id="PS50943"/>
    </source>
</evidence>
<dbReference type="PRINTS" id="PR00036">
    <property type="entry name" value="HTHLACI"/>
</dbReference>
<dbReference type="PANTHER" id="PTHR30146">
    <property type="entry name" value="LACI-RELATED TRANSCRIPTIONAL REPRESSOR"/>
    <property type="match status" value="1"/>
</dbReference>
<evidence type="ECO:0000313" key="6">
    <source>
        <dbReference type="EMBL" id="MDN4599083.1"/>
    </source>
</evidence>
<dbReference type="EMBL" id="JAROCB010000005">
    <property type="protein sequence ID" value="MDN4599083.1"/>
    <property type="molecule type" value="Genomic_DNA"/>
</dbReference>
<comment type="caution">
    <text evidence="6">The sequence shown here is derived from an EMBL/GenBank/DDBJ whole genome shotgun (WGS) entry which is preliminary data.</text>
</comment>
<keyword evidence="1" id="KW-0805">Transcription regulation</keyword>
<feature type="domain" description="HTH lacI-type" evidence="4">
    <location>
        <begin position="12"/>
        <end position="66"/>
    </location>
</feature>
<keyword evidence="7" id="KW-1185">Reference proteome</keyword>
<reference evidence="6" key="1">
    <citation type="submission" date="2023-03" db="EMBL/GenBank/DDBJ databases">
        <title>MT1 and MT2 Draft Genomes of Novel Species.</title>
        <authorList>
            <person name="Venkateswaran K."/>
        </authorList>
    </citation>
    <scope>NUCLEOTIDE SEQUENCE</scope>
    <source>
        <strain evidence="6">F6_8S_P_1A</strain>
    </source>
</reference>
<dbReference type="SUPFAM" id="SSF47413">
    <property type="entry name" value="lambda repressor-like DNA-binding domains"/>
    <property type="match status" value="1"/>
</dbReference>
<dbReference type="Gene3D" id="3.40.50.2300">
    <property type="match status" value="2"/>
</dbReference>
<dbReference type="RefSeq" id="WP_301220427.1">
    <property type="nucleotide sequence ID" value="NZ_JAROCB010000005.1"/>
</dbReference>
<dbReference type="Pfam" id="PF13377">
    <property type="entry name" value="Peripla_BP_3"/>
    <property type="match status" value="1"/>
</dbReference>
<keyword evidence="3" id="KW-0804">Transcription</keyword>
<evidence type="ECO:0000313" key="7">
    <source>
        <dbReference type="Proteomes" id="UP001174210"/>
    </source>
</evidence>
<dbReference type="GO" id="GO:0003677">
    <property type="term" value="F:DNA binding"/>
    <property type="evidence" value="ECO:0007669"/>
    <property type="project" value="UniProtKB-KW"/>
</dbReference>
<proteinExistence type="predicted"/>
<dbReference type="InterPro" id="IPR001387">
    <property type="entry name" value="Cro/C1-type_HTH"/>
</dbReference>
<protein>
    <submittedName>
        <fullName evidence="6">LacI family DNA-binding transcriptional regulator</fullName>
    </submittedName>
</protein>
<dbReference type="CDD" id="cd01574">
    <property type="entry name" value="PBP1_LacI"/>
    <property type="match status" value="1"/>
</dbReference>
<dbReference type="Proteomes" id="UP001174210">
    <property type="component" value="Unassembled WGS sequence"/>
</dbReference>
<evidence type="ECO:0000256" key="2">
    <source>
        <dbReference type="ARBA" id="ARBA00023125"/>
    </source>
</evidence>
<evidence type="ECO:0000256" key="1">
    <source>
        <dbReference type="ARBA" id="ARBA00023015"/>
    </source>
</evidence>
<dbReference type="SMART" id="SM00354">
    <property type="entry name" value="HTH_LACI"/>
    <property type="match status" value="1"/>
</dbReference>
<dbReference type="PROSITE" id="PS00356">
    <property type="entry name" value="HTH_LACI_1"/>
    <property type="match status" value="1"/>
</dbReference>
<dbReference type="InterPro" id="IPR046335">
    <property type="entry name" value="LacI/GalR-like_sensor"/>
</dbReference>
<dbReference type="InterPro" id="IPR028082">
    <property type="entry name" value="Peripla_BP_I"/>
</dbReference>